<evidence type="ECO:0000256" key="1">
    <source>
        <dbReference type="SAM" id="Coils"/>
    </source>
</evidence>
<feature type="region of interest" description="Disordered" evidence="2">
    <location>
        <begin position="1064"/>
        <end position="1089"/>
    </location>
</feature>
<dbReference type="eggNOG" id="ENOG502T7EP">
    <property type="taxonomic scope" value="Eukaryota"/>
</dbReference>
<feature type="compositionally biased region" description="Polar residues" evidence="2">
    <location>
        <begin position="111"/>
        <end position="120"/>
    </location>
</feature>
<feature type="compositionally biased region" description="Low complexity" evidence="2">
    <location>
        <begin position="60"/>
        <end position="69"/>
    </location>
</feature>
<accession>I2FY13</accession>
<name>I2FY13_USTHO</name>
<feature type="compositionally biased region" description="Low complexity" evidence="2">
    <location>
        <begin position="93"/>
        <end position="106"/>
    </location>
</feature>
<keyword evidence="1" id="KW-0175">Coiled coil</keyword>
<evidence type="ECO:0000256" key="2">
    <source>
        <dbReference type="SAM" id="MobiDB-lite"/>
    </source>
</evidence>
<protein>
    <submittedName>
        <fullName evidence="3">Uncharacterized protein</fullName>
    </submittedName>
</protein>
<feature type="compositionally biased region" description="Low complexity" evidence="2">
    <location>
        <begin position="641"/>
        <end position="654"/>
    </location>
</feature>
<evidence type="ECO:0000313" key="4">
    <source>
        <dbReference type="Proteomes" id="UP000006174"/>
    </source>
</evidence>
<dbReference type="HOGENOM" id="CLU_269063_0_0_1"/>
<feature type="compositionally biased region" description="Polar residues" evidence="2">
    <location>
        <begin position="152"/>
        <end position="170"/>
    </location>
</feature>
<dbReference type="EMBL" id="CAGI01000167">
    <property type="protein sequence ID" value="CCF51806.1"/>
    <property type="molecule type" value="Genomic_DNA"/>
</dbReference>
<reference evidence="3 4" key="1">
    <citation type="journal article" date="2012" name="Plant Cell">
        <title>Genome comparison of barley and maize smut fungi reveals targeted loss of RNA silencing components and species-specific presence of transposable elements.</title>
        <authorList>
            <person name="Laurie J.D."/>
            <person name="Ali S."/>
            <person name="Linning R."/>
            <person name="Mannhaupt G."/>
            <person name="Wong P."/>
            <person name="Gueldener U."/>
            <person name="Muensterkoetter M."/>
            <person name="Moore R."/>
            <person name="Kahmann R."/>
            <person name="Bakkeren G."/>
            <person name="Schirawski J."/>
        </authorList>
    </citation>
    <scope>NUCLEOTIDE SEQUENCE [LARGE SCALE GENOMIC DNA]</scope>
    <source>
        <strain evidence="4">Uh4875-4</strain>
    </source>
</reference>
<evidence type="ECO:0000313" key="3">
    <source>
        <dbReference type="EMBL" id="CCF51806.1"/>
    </source>
</evidence>
<feature type="region of interest" description="Disordered" evidence="2">
    <location>
        <begin position="1169"/>
        <end position="1250"/>
    </location>
</feature>
<feature type="region of interest" description="Disordered" evidence="2">
    <location>
        <begin position="28"/>
        <end position="120"/>
    </location>
</feature>
<organism evidence="3 4">
    <name type="scientific">Ustilago hordei</name>
    <name type="common">Barley covered smut fungus</name>
    <dbReference type="NCBI Taxonomy" id="120017"/>
    <lineage>
        <taxon>Eukaryota</taxon>
        <taxon>Fungi</taxon>
        <taxon>Dikarya</taxon>
        <taxon>Basidiomycota</taxon>
        <taxon>Ustilaginomycotina</taxon>
        <taxon>Ustilaginomycetes</taxon>
        <taxon>Ustilaginales</taxon>
        <taxon>Ustilaginaceae</taxon>
        <taxon>Ustilago</taxon>
    </lineage>
</organism>
<feature type="compositionally biased region" description="Basic and acidic residues" evidence="2">
    <location>
        <begin position="1189"/>
        <end position="1201"/>
    </location>
</feature>
<feature type="coiled-coil region" evidence="1">
    <location>
        <begin position="918"/>
        <end position="1023"/>
    </location>
</feature>
<dbReference type="OMA" id="CLHNHTQ"/>
<feature type="region of interest" description="Disordered" evidence="2">
    <location>
        <begin position="225"/>
        <end position="565"/>
    </location>
</feature>
<feature type="compositionally biased region" description="Low complexity" evidence="2">
    <location>
        <begin position="397"/>
        <end position="436"/>
    </location>
</feature>
<feature type="compositionally biased region" description="Basic and acidic residues" evidence="2">
    <location>
        <begin position="225"/>
        <end position="236"/>
    </location>
</feature>
<feature type="compositionally biased region" description="Basic and acidic residues" evidence="2">
    <location>
        <begin position="270"/>
        <end position="281"/>
    </location>
</feature>
<feature type="compositionally biased region" description="Polar residues" evidence="2">
    <location>
        <begin position="346"/>
        <end position="376"/>
    </location>
</feature>
<gene>
    <name evidence="3" type="ORF">UHOR_03833</name>
</gene>
<comment type="caution">
    <text evidence="3">The sequence shown here is derived from an EMBL/GenBank/DDBJ whole genome shotgun (WGS) entry which is preliminary data.</text>
</comment>
<feature type="region of interest" description="Disordered" evidence="2">
    <location>
        <begin position="150"/>
        <end position="171"/>
    </location>
</feature>
<dbReference type="AlphaFoldDB" id="I2FY13"/>
<feature type="region of interest" description="Disordered" evidence="2">
    <location>
        <begin position="594"/>
        <end position="697"/>
    </location>
</feature>
<keyword evidence="4" id="KW-1185">Reference proteome</keyword>
<feature type="coiled-coil region" evidence="1">
    <location>
        <begin position="1094"/>
        <end position="1121"/>
    </location>
</feature>
<feature type="coiled-coil region" evidence="1">
    <location>
        <begin position="743"/>
        <end position="891"/>
    </location>
</feature>
<feature type="compositionally biased region" description="Polar residues" evidence="2">
    <location>
        <begin position="322"/>
        <end position="338"/>
    </location>
</feature>
<feature type="compositionally biased region" description="Polar residues" evidence="2">
    <location>
        <begin position="43"/>
        <end position="52"/>
    </location>
</feature>
<feature type="compositionally biased region" description="Acidic residues" evidence="2">
    <location>
        <begin position="296"/>
        <end position="305"/>
    </location>
</feature>
<dbReference type="OrthoDB" id="2593174at2759"/>
<feature type="compositionally biased region" description="Polar residues" evidence="2">
    <location>
        <begin position="1065"/>
        <end position="1088"/>
    </location>
</feature>
<proteinExistence type="predicted"/>
<feature type="compositionally biased region" description="Polar residues" evidence="2">
    <location>
        <begin position="623"/>
        <end position="632"/>
    </location>
</feature>
<feature type="compositionally biased region" description="Polar residues" evidence="2">
    <location>
        <begin position="451"/>
        <end position="482"/>
    </location>
</feature>
<sequence length="1250" mass="135622">MMDASLPADQSGLSDLSAASISSIDPYLGPTSPILDQRPPSPTISARQTTFQLDPATRMPSTFPAAFTPSPAPSCTKAPLSSAPAWTPSPDASGSRSSTRNPSSHRASPRNVANESVGSSLGTFDYSNTSFSESFLRQAGAHMLAGLDETEQQAPASTSPRYKTSSSPTVTVRPVRVEADPRTPFTGKSLRTRMAEAGMMDSPASSDGSSSVGFSPSVSARMVAESRMEPFSKEGGDGWEQEEEREKEGAWPDSPKVEGQVMVGSSSRPNPDRSVDVESQCRQEGPWGGESARDQLEEEEREEWQEGLSMVLEESYVEDASQLPSSPLLQPNISQASVKSVDRASPSVTRSQAIASRDVPSTPSSPASEQDRSSPASYIAPSQRETDPEPPSPAPHEAPSQPIKGQNSASASPSSVSSPQTKPSTPTTPQSLPRTTHTPRSFARLRMVTPARSSPLSRIVNFTPSSAGSTSNWHSPASQRSGGSPEKGVDYPTEGEKSMTSSQQAGLWKGADTSENLHDEVAVQEALMDDEGKQPKAIPQTPRDSKPTDQAAAPGTPSKFWSPATSASFATPASYHSLVGASAPVTPAETFASPASAAFGTPQPVPSPTPAATPAEAKRETEQPQQDINQLQTHEEEEEPLSSSSCGSSTSSSSHKQQGDLSTASAASRPASPSPSTDKESRPDFALASQHDSPSAARFSRLQLSRLPNHTSLTIPAALASASELATVASAFDSFTNLAETRVSRLLTQLSASTARVAELEEALESHEHHTAEVDQLRLTLSGLSAQYEELVEEADRKDREMVVLVRKLKDQLKLRTDGGRVEELERQLEEERRLREVERRDYAVRIQGVLSGQTASATAQNDVMETEAGRKEVERAVEQAKEQVRLTLEKDFEIRRAMEQRELQKRISELELQLAPKTDAKREKEELQAQVEQLTSDLDRRFEQLSDLQEELDEATRLKQEAIERAQLLEEKLAVANNRSHSSGQEEKEELEAELNTLRETLEEQEEKILHLEETLALTSNRVSALIVEVETLTNQHLETQNSLSTSQARVAELESHILRLKSQLRTPSTPQTPQVKPANESGTSVTPAADRVKRLEHQLADSNLEILKLTRANDALQEDNINFSIALSAKQLELGMVKRNARFALKNAQAQAQGNVSMGLPVSKAQPAVKERKEEKREIDFPIAPKGEIEEKRGDDKENQQPQQNAQLREVNSARQHARQLLAARRANGAVTAGDGGQERRQRLALAA</sequence>
<feature type="compositionally biased region" description="Low complexity" evidence="2">
    <location>
        <begin position="662"/>
        <end position="676"/>
    </location>
</feature>
<feature type="compositionally biased region" description="Basic and acidic residues" evidence="2">
    <location>
        <begin position="1171"/>
        <end position="1182"/>
    </location>
</feature>
<dbReference type="Proteomes" id="UP000006174">
    <property type="component" value="Unassembled WGS sequence"/>
</dbReference>